<evidence type="ECO:0000256" key="1">
    <source>
        <dbReference type="ARBA" id="ARBA00004123"/>
    </source>
</evidence>
<dbReference type="Proteomes" id="UP000504611">
    <property type="component" value="Unplaced"/>
</dbReference>
<dbReference type="GO" id="GO:0006611">
    <property type="term" value="P:protein export from nucleus"/>
    <property type="evidence" value="ECO:0007669"/>
    <property type="project" value="TreeGrafter"/>
</dbReference>
<evidence type="ECO:0000256" key="3">
    <source>
        <dbReference type="SAM" id="MobiDB-lite"/>
    </source>
</evidence>
<organism evidence="5 6">
    <name type="scientific">Notothenia coriiceps</name>
    <name type="common">black rockcod</name>
    <dbReference type="NCBI Taxonomy" id="8208"/>
    <lineage>
        <taxon>Eukaryota</taxon>
        <taxon>Metazoa</taxon>
        <taxon>Chordata</taxon>
        <taxon>Craniata</taxon>
        <taxon>Vertebrata</taxon>
        <taxon>Euteleostomi</taxon>
        <taxon>Actinopterygii</taxon>
        <taxon>Neopterygii</taxon>
        <taxon>Teleostei</taxon>
        <taxon>Neoteleostei</taxon>
        <taxon>Acanthomorphata</taxon>
        <taxon>Eupercaria</taxon>
        <taxon>Perciformes</taxon>
        <taxon>Notothenioidei</taxon>
        <taxon>Nototheniidae</taxon>
        <taxon>Notothenia</taxon>
    </lineage>
</organism>
<keyword evidence="2" id="KW-0539">Nucleus</keyword>
<evidence type="ECO:0000256" key="2">
    <source>
        <dbReference type="ARBA" id="ARBA00023242"/>
    </source>
</evidence>
<dbReference type="PROSITE" id="PS50196">
    <property type="entry name" value="RANBD1"/>
    <property type="match status" value="1"/>
</dbReference>
<dbReference type="SUPFAM" id="SSF50729">
    <property type="entry name" value="PH domain-like"/>
    <property type="match status" value="1"/>
</dbReference>
<evidence type="ECO:0000259" key="4">
    <source>
        <dbReference type="PROSITE" id="PS50196"/>
    </source>
</evidence>
<dbReference type="GO" id="GO:0005634">
    <property type="term" value="C:nucleus"/>
    <property type="evidence" value="ECO:0007669"/>
    <property type="project" value="UniProtKB-SubCell"/>
</dbReference>
<dbReference type="RefSeq" id="XP_010775119.1">
    <property type="nucleotide sequence ID" value="XM_010776817.1"/>
</dbReference>
<dbReference type="Gene3D" id="2.30.29.30">
    <property type="entry name" value="Pleckstrin-homology domain (PH domain)/Phosphotyrosine-binding domain (PTB)"/>
    <property type="match status" value="1"/>
</dbReference>
<accession>A0A6I9NBI8</accession>
<dbReference type="PANTHER" id="PTHR23138">
    <property type="entry name" value="RAN BINDING PROTEIN"/>
    <property type="match status" value="1"/>
</dbReference>
<evidence type="ECO:0000313" key="5">
    <source>
        <dbReference type="Proteomes" id="UP000504611"/>
    </source>
</evidence>
<dbReference type="OrthoDB" id="185618at2759"/>
<dbReference type="AlphaFoldDB" id="A0A6I9NBI8"/>
<reference evidence="6" key="1">
    <citation type="submission" date="2025-08" db="UniProtKB">
        <authorList>
            <consortium name="RefSeq"/>
        </authorList>
    </citation>
    <scope>IDENTIFICATION</scope>
    <source>
        <tissue evidence="6">Muscle</tissue>
    </source>
</reference>
<keyword evidence="5" id="KW-1185">Reference proteome</keyword>
<dbReference type="KEGG" id="ncc:104950316"/>
<feature type="region of interest" description="Disordered" evidence="3">
    <location>
        <begin position="1"/>
        <end position="49"/>
    </location>
</feature>
<gene>
    <name evidence="6" type="primary">LOC104950316</name>
</gene>
<name>A0A6I9NBI8_9TELE</name>
<dbReference type="SMART" id="SM00160">
    <property type="entry name" value="RanBD"/>
    <property type="match status" value="1"/>
</dbReference>
<dbReference type="InterPro" id="IPR000156">
    <property type="entry name" value="Ran_bind_dom"/>
</dbReference>
<dbReference type="InterPro" id="IPR045255">
    <property type="entry name" value="RanBP1-like"/>
</dbReference>
<evidence type="ECO:0000313" key="6">
    <source>
        <dbReference type="RefSeq" id="XP_010775119.1"/>
    </source>
</evidence>
<dbReference type="GeneID" id="104950316"/>
<proteinExistence type="predicted"/>
<protein>
    <submittedName>
        <fullName evidence="6">Ran-binding protein 3-like</fullName>
    </submittedName>
</protein>
<sequence>MSERVLSPPKGEPPVEETKEVLAAPAPEPSSQETPPEKAGNSVSESLEESAAAYTKATAKKCVLEKVDVKTGEESESNVLQMQCKLYVFEKTAQSWIERGRGLLRLNDMASTEDGTLQSRLVMRTQGSLRLILNTKLWAQMQVDKASEKSVRVTAMDTEDQGVKVFLISVCMLNIILRWCNHFYQSRGRFESFLALHQGSPTRRWRGQLFSSSPLAVHRQCRNNPTTINAPESVRVAAAQTHMDLCSFKYWL</sequence>
<dbReference type="CDD" id="cd13180">
    <property type="entry name" value="RanBD_RanBP3"/>
    <property type="match status" value="1"/>
</dbReference>
<comment type="subcellular location">
    <subcellularLocation>
        <location evidence="1">Nucleus</location>
    </subcellularLocation>
</comment>
<dbReference type="Pfam" id="PF00638">
    <property type="entry name" value="Ran_BP1"/>
    <property type="match status" value="1"/>
</dbReference>
<dbReference type="PANTHER" id="PTHR23138:SF142">
    <property type="entry name" value="RAN-BINDING PROTEIN 3B-RELATED"/>
    <property type="match status" value="1"/>
</dbReference>
<dbReference type="InterPro" id="IPR011993">
    <property type="entry name" value="PH-like_dom_sf"/>
</dbReference>
<feature type="domain" description="RanBD1" evidence="4">
    <location>
        <begin position="65"/>
        <end position="144"/>
    </location>
</feature>